<organism evidence="1 2">
    <name type="scientific">Methanohalarchaeum thermophilum</name>
    <dbReference type="NCBI Taxonomy" id="1903181"/>
    <lineage>
        <taxon>Archaea</taxon>
        <taxon>Methanobacteriati</taxon>
        <taxon>Methanobacteriota</taxon>
        <taxon>Methanonatronarchaeia</taxon>
        <taxon>Methanonatronarchaeales</taxon>
        <taxon>Methanonatronarchaeaceae</taxon>
        <taxon>Candidatus Methanohalarchaeum</taxon>
    </lineage>
</organism>
<sequence>MVFFVVKLKKLHEFAIEEGKKEDPRGSDQISKLLDKREDEYEDLEGVKKEKYDEDKLNNPFDDSKLIFGADREVEKLAVGIDIETQDLLLLDRLREKGEDIDGAIAHHPVGRALANLHEVLKLQVDTLVNVDVPVSQAESFVKKRSKDVMNGTHGGNHPRAPKTAELLNIPLMSLHTAADNHAHQFIKDYLEEKDPYKISDLMDVLLEIPEYKWALEYDMGPTIFNGDEDNRVGKLAYDYTGGTELGKERLEKMAQSGVNTIVAMHMSKDQIEEAQEQNINVVASGHMSSDSIGLNILLDKAKKEFGIDIVEFSGFKRVSRL</sequence>
<keyword evidence="2" id="KW-1185">Reference proteome</keyword>
<dbReference type="Proteomes" id="UP000185744">
    <property type="component" value="Unassembled WGS sequence"/>
</dbReference>
<evidence type="ECO:0000313" key="2">
    <source>
        <dbReference type="Proteomes" id="UP000185744"/>
    </source>
</evidence>
<reference evidence="1" key="1">
    <citation type="submission" date="2016-12" db="EMBL/GenBank/DDBJ databases">
        <title>Discovery of methanogenic haloarchaea.</title>
        <authorList>
            <person name="Sorokin D.Y."/>
            <person name="Makarova K.S."/>
            <person name="Abbas B."/>
            <person name="Ferrer M."/>
            <person name="Golyshin P.N."/>
        </authorList>
    </citation>
    <scope>NUCLEOTIDE SEQUENCE [LARGE SCALE GENOMIC DNA]</scope>
    <source>
        <strain evidence="1">HMET1</strain>
    </source>
</reference>
<dbReference type="EMBL" id="MSDW01000001">
    <property type="protein sequence ID" value="OKY78717.1"/>
    <property type="molecule type" value="Genomic_DNA"/>
</dbReference>
<proteinExistence type="predicted"/>
<name>A0A1Q6DWJ1_METT1</name>
<dbReference type="SUPFAM" id="SSF102705">
    <property type="entry name" value="NIF3 (NGG1p interacting factor 3)-like"/>
    <property type="match status" value="1"/>
</dbReference>
<accession>A0A1Q6DWJ1</accession>
<protein>
    <submittedName>
        <fullName evidence="1">GTP cyclohydrolase 1 type 2 NIF3 family</fullName>
    </submittedName>
</protein>
<dbReference type="InParanoid" id="A0A1Q6DWJ1"/>
<dbReference type="InterPro" id="IPR036069">
    <property type="entry name" value="DUF34/NIF3_sf"/>
</dbReference>
<comment type="caution">
    <text evidence="1">The sequence shown here is derived from an EMBL/GenBank/DDBJ whole genome shotgun (WGS) entry which is preliminary data.</text>
</comment>
<gene>
    <name evidence="1" type="ORF">BTN85_1216</name>
</gene>
<dbReference type="STRING" id="1903181.BTN85_1216"/>
<dbReference type="AlphaFoldDB" id="A0A1Q6DWJ1"/>
<dbReference type="GO" id="GO:0016787">
    <property type="term" value="F:hydrolase activity"/>
    <property type="evidence" value="ECO:0007669"/>
    <property type="project" value="UniProtKB-KW"/>
</dbReference>
<evidence type="ECO:0000313" key="1">
    <source>
        <dbReference type="EMBL" id="OKY78717.1"/>
    </source>
</evidence>